<proteinExistence type="predicted"/>
<dbReference type="RefSeq" id="XP_019041150.1">
    <property type="nucleotide sequence ID" value="XM_019184326.1"/>
</dbReference>
<feature type="compositionally biased region" description="Polar residues" evidence="1">
    <location>
        <begin position="117"/>
        <end position="154"/>
    </location>
</feature>
<evidence type="ECO:0000313" key="2">
    <source>
        <dbReference type="EMBL" id="ODQ61943.1"/>
    </source>
</evidence>
<gene>
    <name evidence="2" type="ORF">WICANDRAFT_76124</name>
</gene>
<dbReference type="EMBL" id="KV454208">
    <property type="protein sequence ID" value="ODQ61943.1"/>
    <property type="molecule type" value="Genomic_DNA"/>
</dbReference>
<feature type="region of interest" description="Disordered" evidence="1">
    <location>
        <begin position="37"/>
        <end position="260"/>
    </location>
</feature>
<feature type="compositionally biased region" description="Acidic residues" evidence="1">
    <location>
        <begin position="43"/>
        <end position="52"/>
    </location>
</feature>
<accession>A0A1E3P956</accession>
<sequence length="322" mass="36270">MAKRKATWITEGSPALKKRRVTSYNKYDSLKVKVESPRLIFPNEEDDADDMELLLRPDPNTSNQETFVDGGTEGLTEEDPIYLSSSDDDDDDEEDEDDEETPPLTSSATEPSDHESTLQNRESNSQKYNELPSSTTDPLKSSQGALQHSQSEVPQTVPLDFAEDDDFGVFDFGNSYNDFVPDSEPEITPNNAIEDKESMKAAQKNGVPGDGLEQDHQGEDSNNENEESTTDDHVAANGIEEPIDNEIEQQSFEDDDSDDSTIEIVDVRPIPPKISIERLEELIDRTRYKGLLKRVSARNLMRSRIQSEQMQKFIESIMRDTP</sequence>
<reference evidence="2 3" key="1">
    <citation type="journal article" date="2016" name="Proc. Natl. Acad. Sci. U.S.A.">
        <title>Comparative genomics of biotechnologically important yeasts.</title>
        <authorList>
            <person name="Riley R."/>
            <person name="Haridas S."/>
            <person name="Wolfe K.H."/>
            <person name="Lopes M.R."/>
            <person name="Hittinger C.T."/>
            <person name="Goeker M."/>
            <person name="Salamov A.A."/>
            <person name="Wisecaver J.H."/>
            <person name="Long T.M."/>
            <person name="Calvey C.H."/>
            <person name="Aerts A.L."/>
            <person name="Barry K.W."/>
            <person name="Choi C."/>
            <person name="Clum A."/>
            <person name="Coughlan A.Y."/>
            <person name="Deshpande S."/>
            <person name="Douglass A.P."/>
            <person name="Hanson S.J."/>
            <person name="Klenk H.-P."/>
            <person name="LaButti K.M."/>
            <person name="Lapidus A."/>
            <person name="Lindquist E.A."/>
            <person name="Lipzen A.M."/>
            <person name="Meier-Kolthoff J.P."/>
            <person name="Ohm R.A."/>
            <person name="Otillar R.P."/>
            <person name="Pangilinan J.L."/>
            <person name="Peng Y."/>
            <person name="Rokas A."/>
            <person name="Rosa C.A."/>
            <person name="Scheuner C."/>
            <person name="Sibirny A.A."/>
            <person name="Slot J.C."/>
            <person name="Stielow J.B."/>
            <person name="Sun H."/>
            <person name="Kurtzman C.P."/>
            <person name="Blackwell M."/>
            <person name="Grigoriev I.V."/>
            <person name="Jeffries T.W."/>
        </authorList>
    </citation>
    <scope>NUCLEOTIDE SEQUENCE [LARGE SCALE GENOMIC DNA]</scope>
    <source>
        <strain evidence="3">ATCC 58044 / CBS 1984 / NCYC 433 / NRRL Y-366-8</strain>
    </source>
</reference>
<name>A0A1E3P956_WICAA</name>
<evidence type="ECO:0000256" key="1">
    <source>
        <dbReference type="SAM" id="MobiDB-lite"/>
    </source>
</evidence>
<dbReference type="AlphaFoldDB" id="A0A1E3P956"/>
<evidence type="ECO:0000313" key="3">
    <source>
        <dbReference type="Proteomes" id="UP000094112"/>
    </source>
</evidence>
<protein>
    <submittedName>
        <fullName evidence="2">Uncharacterized protein</fullName>
    </submittedName>
</protein>
<dbReference type="GeneID" id="30201572"/>
<dbReference type="Proteomes" id="UP000094112">
    <property type="component" value="Unassembled WGS sequence"/>
</dbReference>
<feature type="compositionally biased region" description="Acidic residues" evidence="1">
    <location>
        <begin position="241"/>
        <end position="260"/>
    </location>
</feature>
<organism evidence="2 3">
    <name type="scientific">Wickerhamomyces anomalus (strain ATCC 58044 / CBS 1984 / NCYC 433 / NRRL Y-366-8)</name>
    <name type="common">Yeast</name>
    <name type="synonym">Hansenula anomala</name>
    <dbReference type="NCBI Taxonomy" id="683960"/>
    <lineage>
        <taxon>Eukaryota</taxon>
        <taxon>Fungi</taxon>
        <taxon>Dikarya</taxon>
        <taxon>Ascomycota</taxon>
        <taxon>Saccharomycotina</taxon>
        <taxon>Saccharomycetes</taxon>
        <taxon>Phaffomycetales</taxon>
        <taxon>Wickerhamomycetaceae</taxon>
        <taxon>Wickerhamomyces</taxon>
    </lineage>
</organism>
<keyword evidence="3" id="KW-1185">Reference proteome</keyword>
<feature type="compositionally biased region" description="Acidic residues" evidence="1">
    <location>
        <begin position="75"/>
        <end position="101"/>
    </location>
</feature>